<feature type="region of interest" description="Disordered" evidence="1">
    <location>
        <begin position="133"/>
        <end position="294"/>
    </location>
</feature>
<accession>A0A1J4L302</accession>
<feature type="compositionally biased region" description="Polar residues" evidence="1">
    <location>
        <begin position="221"/>
        <end position="230"/>
    </location>
</feature>
<evidence type="ECO:0000256" key="1">
    <source>
        <dbReference type="SAM" id="MobiDB-lite"/>
    </source>
</evidence>
<organism evidence="2 3">
    <name type="scientific">Tritrichomonas foetus</name>
    <dbReference type="NCBI Taxonomy" id="1144522"/>
    <lineage>
        <taxon>Eukaryota</taxon>
        <taxon>Metamonada</taxon>
        <taxon>Parabasalia</taxon>
        <taxon>Tritrichomonadida</taxon>
        <taxon>Tritrichomonadidae</taxon>
        <taxon>Tritrichomonas</taxon>
    </lineage>
</organism>
<evidence type="ECO:0000313" key="2">
    <source>
        <dbReference type="EMBL" id="OHT17464.1"/>
    </source>
</evidence>
<keyword evidence="3" id="KW-1185">Reference proteome</keyword>
<feature type="compositionally biased region" description="Basic and acidic residues" evidence="1">
    <location>
        <begin position="276"/>
        <end position="285"/>
    </location>
</feature>
<comment type="caution">
    <text evidence="2">The sequence shown here is derived from an EMBL/GenBank/DDBJ whole genome shotgun (WGS) entry which is preliminary data.</text>
</comment>
<proteinExistence type="predicted"/>
<name>A0A1J4L302_9EUKA</name>
<evidence type="ECO:0000313" key="3">
    <source>
        <dbReference type="Proteomes" id="UP000179807"/>
    </source>
</evidence>
<feature type="compositionally biased region" description="Polar residues" evidence="1">
    <location>
        <begin position="261"/>
        <end position="271"/>
    </location>
</feature>
<gene>
    <name evidence="2" type="ORF">TRFO_02477</name>
</gene>
<dbReference type="AlphaFoldDB" id="A0A1J4L302"/>
<feature type="compositionally biased region" description="Polar residues" evidence="1">
    <location>
        <begin position="193"/>
        <end position="202"/>
    </location>
</feature>
<dbReference type="VEuPathDB" id="TrichDB:TRFO_02477"/>
<protein>
    <submittedName>
        <fullName evidence="2">Uncharacterized protein</fullName>
    </submittedName>
</protein>
<reference evidence="2" key="1">
    <citation type="submission" date="2016-10" db="EMBL/GenBank/DDBJ databases">
        <authorList>
            <person name="Benchimol M."/>
            <person name="Almeida L.G."/>
            <person name="Vasconcelos A.T."/>
            <person name="Perreira-Neves A."/>
            <person name="Rosa I.A."/>
            <person name="Tasca T."/>
            <person name="Bogo M.R."/>
            <person name="de Souza W."/>
        </authorList>
    </citation>
    <scope>NUCLEOTIDE SEQUENCE [LARGE SCALE GENOMIC DNA]</scope>
    <source>
        <strain evidence="2">K</strain>
    </source>
</reference>
<sequence>MDSIISQLSVSYKLSERKIDCVTAFAARVFTKEAAKLIKVIFDSPANTFLNESIIFAFEKLEKNEKLQIVQKENLLTLIIHSFKKSKANGYIAKLAEVLNTELASELQSNAEWSEFTEKVLTPHIEQRNHVEIVKNSSSDDDESDDHDYYGSGIGDNIIDFSDSDSSDDDDEDSDDSDEDSDEEEEKDEDDTNNGQNGSLLLSASDEEDFNTDSTEVKTGITKSNVTSYTENDDSSTDKLNSTLEMEKEFVMTDSEPEEANPNTQNASTNQENDDTPQKVDEKQESQQVESEEK</sequence>
<dbReference type="GeneID" id="94825413"/>
<dbReference type="RefSeq" id="XP_068370600.1">
    <property type="nucleotide sequence ID" value="XM_068490709.1"/>
</dbReference>
<feature type="compositionally biased region" description="Acidic residues" evidence="1">
    <location>
        <begin position="162"/>
        <end position="192"/>
    </location>
</feature>
<dbReference type="Proteomes" id="UP000179807">
    <property type="component" value="Unassembled WGS sequence"/>
</dbReference>
<dbReference type="EMBL" id="MLAK01000002">
    <property type="protein sequence ID" value="OHT17464.1"/>
    <property type="molecule type" value="Genomic_DNA"/>
</dbReference>